<evidence type="ECO:0000313" key="2">
    <source>
        <dbReference type="Proteomes" id="UP000320735"/>
    </source>
</evidence>
<dbReference type="EMBL" id="SJPP01000001">
    <property type="protein sequence ID" value="TWU14591.1"/>
    <property type="molecule type" value="Genomic_DNA"/>
</dbReference>
<evidence type="ECO:0008006" key="3">
    <source>
        <dbReference type="Google" id="ProtNLM"/>
    </source>
</evidence>
<proteinExistence type="predicted"/>
<protein>
    <recommendedName>
        <fullName evidence="3">Immunity protein 8</fullName>
    </recommendedName>
</protein>
<dbReference type="Proteomes" id="UP000320735">
    <property type="component" value="Unassembled WGS sequence"/>
</dbReference>
<sequence length="166" mass="18458">MGGPERFFRGGAAAGVCYSGSTDSTVLQPIWGKSMTPRPCGATRIVEVEVQQIDLNGFLDWEEFSLYKSPDPYDDFAWFTLTIGVKGEKEKGGNNFQVLVATPKAISRIKSQHGEVPGIIVNHFDPDTVNDEIRRVVSSLQGHSWEQFVDQLCQIMHWEYEGMSGG</sequence>
<name>A0A5C6BT22_9PLAN</name>
<dbReference type="InterPro" id="IPR028964">
    <property type="entry name" value="Imm8"/>
</dbReference>
<dbReference type="OrthoDB" id="286792at2"/>
<dbReference type="RefSeq" id="WP_146371879.1">
    <property type="nucleotide sequence ID" value="NZ_SJPP01000001.1"/>
</dbReference>
<gene>
    <name evidence="1" type="ORF">CA54_34600</name>
</gene>
<reference evidence="1 2" key="1">
    <citation type="submission" date="2019-02" db="EMBL/GenBank/DDBJ databases">
        <title>Deep-cultivation of Planctomycetes and their phenomic and genomic characterization uncovers novel biology.</title>
        <authorList>
            <person name="Wiegand S."/>
            <person name="Jogler M."/>
            <person name="Boedeker C."/>
            <person name="Pinto D."/>
            <person name="Vollmers J."/>
            <person name="Rivas-Marin E."/>
            <person name="Kohn T."/>
            <person name="Peeters S.H."/>
            <person name="Heuer A."/>
            <person name="Rast P."/>
            <person name="Oberbeckmann S."/>
            <person name="Bunk B."/>
            <person name="Jeske O."/>
            <person name="Meyerdierks A."/>
            <person name="Storesund J.E."/>
            <person name="Kallscheuer N."/>
            <person name="Luecker S."/>
            <person name="Lage O.M."/>
            <person name="Pohl T."/>
            <person name="Merkel B.J."/>
            <person name="Hornburger P."/>
            <person name="Mueller R.-W."/>
            <person name="Bruemmer F."/>
            <person name="Labrenz M."/>
            <person name="Spormann A.M."/>
            <person name="Op Den Camp H."/>
            <person name="Overmann J."/>
            <person name="Amann R."/>
            <person name="Jetten M.S.M."/>
            <person name="Mascher T."/>
            <person name="Medema M.H."/>
            <person name="Devos D.P."/>
            <person name="Kaster A.-K."/>
            <person name="Ovreas L."/>
            <person name="Rohde M."/>
            <person name="Galperin M.Y."/>
            <person name="Jogler C."/>
        </authorList>
    </citation>
    <scope>NUCLEOTIDE SEQUENCE [LARGE SCALE GENOMIC DNA]</scope>
    <source>
        <strain evidence="1 2">CA54</strain>
    </source>
</reference>
<evidence type="ECO:0000313" key="1">
    <source>
        <dbReference type="EMBL" id="TWU14591.1"/>
    </source>
</evidence>
<keyword evidence="2" id="KW-1185">Reference proteome</keyword>
<dbReference type="Pfam" id="PF15586">
    <property type="entry name" value="Imm8"/>
    <property type="match status" value="1"/>
</dbReference>
<comment type="caution">
    <text evidence="1">The sequence shown here is derived from an EMBL/GenBank/DDBJ whole genome shotgun (WGS) entry which is preliminary data.</text>
</comment>
<organism evidence="1 2">
    <name type="scientific">Symmachiella macrocystis</name>
    <dbReference type="NCBI Taxonomy" id="2527985"/>
    <lineage>
        <taxon>Bacteria</taxon>
        <taxon>Pseudomonadati</taxon>
        <taxon>Planctomycetota</taxon>
        <taxon>Planctomycetia</taxon>
        <taxon>Planctomycetales</taxon>
        <taxon>Planctomycetaceae</taxon>
        <taxon>Symmachiella</taxon>
    </lineage>
</organism>
<accession>A0A5C6BT22</accession>
<dbReference type="AlphaFoldDB" id="A0A5C6BT22"/>